<reference evidence="1" key="1">
    <citation type="journal article" date="2015" name="Nature">
        <title>Complex archaea that bridge the gap between prokaryotes and eukaryotes.</title>
        <authorList>
            <person name="Spang A."/>
            <person name="Saw J.H."/>
            <person name="Jorgensen S.L."/>
            <person name="Zaremba-Niedzwiedzka K."/>
            <person name="Martijn J."/>
            <person name="Lind A.E."/>
            <person name="van Eijk R."/>
            <person name="Schleper C."/>
            <person name="Guy L."/>
            <person name="Ettema T.J."/>
        </authorList>
    </citation>
    <scope>NUCLEOTIDE SEQUENCE</scope>
</reference>
<comment type="caution">
    <text evidence="1">The sequence shown here is derived from an EMBL/GenBank/DDBJ whole genome shotgun (WGS) entry which is preliminary data.</text>
</comment>
<protein>
    <submittedName>
        <fullName evidence="1">Uncharacterized protein</fullName>
    </submittedName>
</protein>
<dbReference type="EMBL" id="LAZR01014955">
    <property type="protein sequence ID" value="KKM15235.1"/>
    <property type="molecule type" value="Genomic_DNA"/>
</dbReference>
<accession>A0A0F9KIS9</accession>
<sequence>MGDVTSNVSVVQQGRLAGANFAVLTLASGSAADYFELETVINESDGGPGSDVKRVLYVTCTEAHTATAVTRPMIWTTTTDTITIGAGPSSAACEFFVLWK</sequence>
<dbReference type="AlphaFoldDB" id="A0A0F9KIS9"/>
<name>A0A0F9KIS9_9ZZZZ</name>
<proteinExistence type="predicted"/>
<gene>
    <name evidence="1" type="ORF">LCGC14_1698100</name>
</gene>
<evidence type="ECO:0000313" key="1">
    <source>
        <dbReference type="EMBL" id="KKM15235.1"/>
    </source>
</evidence>
<organism evidence="1">
    <name type="scientific">marine sediment metagenome</name>
    <dbReference type="NCBI Taxonomy" id="412755"/>
    <lineage>
        <taxon>unclassified sequences</taxon>
        <taxon>metagenomes</taxon>
        <taxon>ecological metagenomes</taxon>
    </lineage>
</organism>